<dbReference type="InParanoid" id="A0A4R6QUU1"/>
<dbReference type="Gene3D" id="3.30.1370.130">
    <property type="match status" value="1"/>
</dbReference>
<feature type="signal peptide" evidence="5">
    <location>
        <begin position="1"/>
        <end position="22"/>
    </location>
</feature>
<accession>A0A4R6QUU1</accession>
<dbReference type="GO" id="GO:0015627">
    <property type="term" value="C:type II protein secretion system complex"/>
    <property type="evidence" value="ECO:0007669"/>
    <property type="project" value="TreeGrafter"/>
</dbReference>
<dbReference type="PRINTS" id="PR00811">
    <property type="entry name" value="BCTERIALGSPD"/>
</dbReference>
<dbReference type="InterPro" id="IPR011514">
    <property type="entry name" value="Secretin_N_2"/>
</dbReference>
<dbReference type="GO" id="GO:0019867">
    <property type="term" value="C:outer membrane"/>
    <property type="evidence" value="ECO:0007669"/>
    <property type="project" value="InterPro"/>
</dbReference>
<evidence type="ECO:0000256" key="5">
    <source>
        <dbReference type="SAM" id="SignalP"/>
    </source>
</evidence>
<dbReference type="InterPro" id="IPR050810">
    <property type="entry name" value="Bact_Secretion_Sys_Channel"/>
</dbReference>
<gene>
    <name evidence="7" type="ORF">DES47_1011059</name>
</gene>
<dbReference type="OrthoDB" id="9779724at2"/>
<dbReference type="InterPro" id="IPR004846">
    <property type="entry name" value="T2SS/T3SS_dom"/>
</dbReference>
<keyword evidence="3" id="KW-0998">Cell outer membrane</keyword>
<evidence type="ECO:0000313" key="8">
    <source>
        <dbReference type="Proteomes" id="UP000295361"/>
    </source>
</evidence>
<dbReference type="GO" id="GO:0009297">
    <property type="term" value="P:pilus assembly"/>
    <property type="evidence" value="ECO:0007669"/>
    <property type="project" value="InterPro"/>
</dbReference>
<evidence type="ECO:0000313" key="7">
    <source>
        <dbReference type="EMBL" id="TDP74989.1"/>
    </source>
</evidence>
<proteinExistence type="predicted"/>
<evidence type="ECO:0000259" key="6">
    <source>
        <dbReference type="SMART" id="SM00965"/>
    </source>
</evidence>
<dbReference type="PANTHER" id="PTHR30332:SF17">
    <property type="entry name" value="TYPE IV PILIATION SYSTEM PROTEIN DR_0774-RELATED"/>
    <property type="match status" value="1"/>
</dbReference>
<reference evidence="7 8" key="1">
    <citation type="submission" date="2019-03" db="EMBL/GenBank/DDBJ databases">
        <title>Genomic Encyclopedia of Type Strains, Phase IV (KMG-IV): sequencing the most valuable type-strain genomes for metagenomic binning, comparative biology and taxonomic classification.</title>
        <authorList>
            <person name="Goeker M."/>
        </authorList>
    </citation>
    <scope>NUCLEOTIDE SEQUENCE [LARGE SCALE GENOMIC DNA]</scope>
    <source>
        <strain evidence="7 8">DSM 16998</strain>
    </source>
</reference>
<comment type="caution">
    <text evidence="7">The sequence shown here is derived from an EMBL/GenBank/DDBJ whole genome shotgun (WGS) entry which is preliminary data.</text>
</comment>
<dbReference type="PROSITE" id="PS51257">
    <property type="entry name" value="PROKAR_LIPOPROTEIN"/>
    <property type="match status" value="1"/>
</dbReference>
<feature type="compositionally biased region" description="Low complexity" evidence="4">
    <location>
        <begin position="54"/>
        <end position="73"/>
    </location>
</feature>
<keyword evidence="2" id="KW-0472">Membrane</keyword>
<feature type="domain" description="Secretin/TonB short N-terminal" evidence="6">
    <location>
        <begin position="110"/>
        <end position="158"/>
    </location>
</feature>
<dbReference type="InterPro" id="IPR011662">
    <property type="entry name" value="Secretin/TonB_short_N"/>
</dbReference>
<keyword evidence="8" id="KW-1185">Reference proteome</keyword>
<dbReference type="Pfam" id="PF07655">
    <property type="entry name" value="Secretin_N_2"/>
    <property type="match status" value="1"/>
</dbReference>
<keyword evidence="1" id="KW-0813">Transport</keyword>
<evidence type="ECO:0000256" key="1">
    <source>
        <dbReference type="ARBA" id="ARBA00022448"/>
    </source>
</evidence>
<feature type="chain" id="PRO_5020396374" evidence="5">
    <location>
        <begin position="23"/>
        <end position="595"/>
    </location>
</feature>
<dbReference type="AlphaFoldDB" id="A0A4R6QUU1"/>
<dbReference type="PANTHER" id="PTHR30332">
    <property type="entry name" value="PROBABLE GENERAL SECRETION PATHWAY PROTEIN D"/>
    <property type="match status" value="1"/>
</dbReference>
<keyword evidence="5" id="KW-0732">Signal</keyword>
<dbReference type="SMART" id="SM00965">
    <property type="entry name" value="STN"/>
    <property type="match status" value="1"/>
</dbReference>
<feature type="region of interest" description="Disordered" evidence="4">
    <location>
        <begin position="48"/>
        <end position="82"/>
    </location>
</feature>
<sequence length="595" mass="62991">MMMKPGHCQFSPSPARSLLALAAVALLAACADKPLKLADSGNSIRAELQAQSQAATRPATPNPQAAAAAAVPLPAEPPRSEAAGEPRFDLVVNGAPMRDVFLSLVTDTRYSMLVHPDVSGQLSVTLKGVTLREALESIRDVYGYDFRIEGRRITVYPPTMQTRIYTLNYLHNQRKGRSEVRVSSGSAPVQPNPGGTGSTGNTAAPGTAIAQPDSSQISTTTDNDFWAETTAALKALLRNEPGRAVIASPQAGTIAVRAMPDELRHIESFLRSTRASVERQVMLEAKIVEVELREGYQSGIDWSILRNRGAMGQTSVNPSIPTGVNTIINPLVSNSNRLPVLSTSSAGAVLGDLVGVPVAGSGAFGLALSRGGFQALLSFLETHGDVQILSSPRVATLNNQKAVLKVGTDDYFVTGITGASNNTNNNTTTNNNTQTVPTLTLTPFFSGIALDVTPQIDEANMITLHIHPSVTSVTEKVKQVDLGTVGTFRLPLASSSTNETDTVVKIADGNIVAIGGLMQMESARRGSGLPGSGDNALTSTLFGNRANTARKRELVVLIKPTIIRSAEDWEQLNQQSSAALEAMDAKRRVITVNGK</sequence>
<feature type="compositionally biased region" description="Low complexity" evidence="4">
    <location>
        <begin position="199"/>
        <end position="208"/>
    </location>
</feature>
<dbReference type="InterPro" id="IPR001775">
    <property type="entry name" value="GspD/PilQ"/>
</dbReference>
<name>A0A4R6QUU1_9BURK</name>
<dbReference type="GO" id="GO:0009306">
    <property type="term" value="P:protein secretion"/>
    <property type="evidence" value="ECO:0007669"/>
    <property type="project" value="InterPro"/>
</dbReference>
<dbReference type="RefSeq" id="WP_133699571.1">
    <property type="nucleotide sequence ID" value="NZ_SNXS01000001.1"/>
</dbReference>
<protein>
    <submittedName>
        <fullName evidence="7">MSHA biogenesis protein MshL</fullName>
    </submittedName>
</protein>
<evidence type="ECO:0000256" key="2">
    <source>
        <dbReference type="ARBA" id="ARBA00023136"/>
    </source>
</evidence>
<evidence type="ECO:0000256" key="4">
    <source>
        <dbReference type="SAM" id="MobiDB-lite"/>
    </source>
</evidence>
<evidence type="ECO:0000256" key="3">
    <source>
        <dbReference type="ARBA" id="ARBA00023237"/>
    </source>
</evidence>
<feature type="region of interest" description="Disordered" evidence="4">
    <location>
        <begin position="176"/>
        <end position="219"/>
    </location>
</feature>
<organism evidence="7 8">
    <name type="scientific">Roseateles toxinivorans</name>
    <dbReference type="NCBI Taxonomy" id="270368"/>
    <lineage>
        <taxon>Bacteria</taxon>
        <taxon>Pseudomonadati</taxon>
        <taxon>Pseudomonadota</taxon>
        <taxon>Betaproteobacteria</taxon>
        <taxon>Burkholderiales</taxon>
        <taxon>Sphaerotilaceae</taxon>
        <taxon>Roseateles</taxon>
    </lineage>
</organism>
<dbReference type="Proteomes" id="UP000295361">
    <property type="component" value="Unassembled WGS sequence"/>
</dbReference>
<dbReference type="EMBL" id="SNXS01000001">
    <property type="protein sequence ID" value="TDP74989.1"/>
    <property type="molecule type" value="Genomic_DNA"/>
</dbReference>
<dbReference type="Pfam" id="PF00263">
    <property type="entry name" value="Secretin"/>
    <property type="match status" value="1"/>
</dbReference>